<evidence type="ECO:0000313" key="3">
    <source>
        <dbReference type="Proteomes" id="UP000811255"/>
    </source>
</evidence>
<gene>
    <name evidence="2" type="ORF">KK137_00465</name>
</gene>
<name>A0ABS5W115_9SPHN</name>
<evidence type="ECO:0000256" key="1">
    <source>
        <dbReference type="SAM" id="SignalP"/>
    </source>
</evidence>
<dbReference type="EMBL" id="JAHFVK010000001">
    <property type="protein sequence ID" value="MBT2132792.1"/>
    <property type="molecule type" value="Genomic_DNA"/>
</dbReference>
<feature type="signal peptide" evidence="1">
    <location>
        <begin position="1"/>
        <end position="27"/>
    </location>
</feature>
<evidence type="ECO:0000313" key="2">
    <source>
        <dbReference type="EMBL" id="MBT2132792.1"/>
    </source>
</evidence>
<accession>A0ABS5W115</accession>
<protein>
    <submittedName>
        <fullName evidence="2">Uncharacterized protein</fullName>
    </submittedName>
</protein>
<dbReference type="Proteomes" id="UP000811255">
    <property type="component" value="Unassembled WGS sequence"/>
</dbReference>
<organism evidence="2 3">
    <name type="scientific">Croceibacterium selenioxidans</name>
    <dbReference type="NCBI Taxonomy" id="2838833"/>
    <lineage>
        <taxon>Bacteria</taxon>
        <taxon>Pseudomonadati</taxon>
        <taxon>Pseudomonadota</taxon>
        <taxon>Alphaproteobacteria</taxon>
        <taxon>Sphingomonadales</taxon>
        <taxon>Erythrobacteraceae</taxon>
        <taxon>Croceibacterium</taxon>
    </lineage>
</organism>
<reference evidence="2 3" key="1">
    <citation type="submission" date="2021-05" db="EMBL/GenBank/DDBJ databases">
        <title>Croceibacterium sp. LX-88 genome sequence.</title>
        <authorList>
            <person name="Luo X."/>
        </authorList>
    </citation>
    <scope>NUCLEOTIDE SEQUENCE [LARGE SCALE GENOMIC DNA]</scope>
    <source>
        <strain evidence="2 3">LX-88</strain>
    </source>
</reference>
<dbReference type="RefSeq" id="WP_214533900.1">
    <property type="nucleotide sequence ID" value="NZ_JAHFVK010000001.1"/>
</dbReference>
<keyword evidence="3" id="KW-1185">Reference proteome</keyword>
<sequence length="55" mass="5723">MSKQLSVASAFSVFALSALALFGPAQAGIERLDHEKGATIELAAPSFSAELPLFD</sequence>
<keyword evidence="1" id="KW-0732">Signal</keyword>
<proteinExistence type="predicted"/>
<feature type="chain" id="PRO_5045678587" evidence="1">
    <location>
        <begin position="28"/>
        <end position="55"/>
    </location>
</feature>
<comment type="caution">
    <text evidence="2">The sequence shown here is derived from an EMBL/GenBank/DDBJ whole genome shotgun (WGS) entry which is preliminary data.</text>
</comment>